<evidence type="ECO:0000313" key="2">
    <source>
        <dbReference type="Proteomes" id="UP001597110"/>
    </source>
</evidence>
<dbReference type="PIRSF" id="PIRSF010372">
    <property type="entry name" value="PaiB"/>
    <property type="match status" value="1"/>
</dbReference>
<organism evidence="1 2">
    <name type="scientific">Lysobacter brunescens</name>
    <dbReference type="NCBI Taxonomy" id="262323"/>
    <lineage>
        <taxon>Bacteria</taxon>
        <taxon>Pseudomonadati</taxon>
        <taxon>Pseudomonadota</taxon>
        <taxon>Gammaproteobacteria</taxon>
        <taxon>Lysobacterales</taxon>
        <taxon>Lysobacteraceae</taxon>
        <taxon>Lysobacter</taxon>
    </lineage>
</organism>
<dbReference type="SUPFAM" id="SSF50475">
    <property type="entry name" value="FMN-binding split barrel"/>
    <property type="match status" value="1"/>
</dbReference>
<dbReference type="InterPro" id="IPR007396">
    <property type="entry name" value="TR_PAI2-type"/>
</dbReference>
<dbReference type="Gene3D" id="2.30.110.10">
    <property type="entry name" value="Electron Transport, Fmn-binding Protein, Chain A"/>
    <property type="match status" value="1"/>
</dbReference>
<evidence type="ECO:0000313" key="1">
    <source>
        <dbReference type="EMBL" id="MFD0727185.1"/>
    </source>
</evidence>
<comment type="caution">
    <text evidence="1">The sequence shown here is derived from an EMBL/GenBank/DDBJ whole genome shotgun (WGS) entry which is preliminary data.</text>
</comment>
<keyword evidence="2" id="KW-1185">Reference proteome</keyword>
<dbReference type="EMBL" id="JBHTIF010000004">
    <property type="protein sequence ID" value="MFD0727185.1"/>
    <property type="molecule type" value="Genomic_DNA"/>
</dbReference>
<proteinExistence type="predicted"/>
<sequence>MYQPRAFIESDLAALDALVEADPFITLVSTGDDGSPFVSHLPVLYRRDGDDVLVEGHWARPNPQAGHVGRMLMIVHGPHAYVSPGWYPDKETAARVPTWNYAVVHLHGSVETFEDEAALADLVDRLSRRFEPTVGNDWRFEPERADHRSQLRGIVGFRFRPVRIDLKFKLSQNHPPANRQAVIDAMAARDDCDARAIAHLMRAREPGSAE</sequence>
<dbReference type="RefSeq" id="WP_386825683.1">
    <property type="nucleotide sequence ID" value="NZ_JBHTIF010000004.1"/>
</dbReference>
<protein>
    <submittedName>
        <fullName evidence="1">FMN-binding negative transcriptional regulator</fullName>
    </submittedName>
</protein>
<dbReference type="Pfam" id="PF04299">
    <property type="entry name" value="FMN_bind_2"/>
    <property type="match status" value="1"/>
</dbReference>
<dbReference type="PANTHER" id="PTHR35802:SF1">
    <property type="entry name" value="PROTEASE SYNTHASE AND SPORULATION PROTEIN PAI 2"/>
    <property type="match status" value="1"/>
</dbReference>
<reference evidence="2" key="1">
    <citation type="journal article" date="2019" name="Int. J. Syst. Evol. Microbiol.">
        <title>The Global Catalogue of Microorganisms (GCM) 10K type strain sequencing project: providing services to taxonomists for standard genome sequencing and annotation.</title>
        <authorList>
            <consortium name="The Broad Institute Genomics Platform"/>
            <consortium name="The Broad Institute Genome Sequencing Center for Infectious Disease"/>
            <person name="Wu L."/>
            <person name="Ma J."/>
        </authorList>
    </citation>
    <scope>NUCLEOTIDE SEQUENCE [LARGE SCALE GENOMIC DNA]</scope>
    <source>
        <strain evidence="2">CCUG 55585</strain>
    </source>
</reference>
<dbReference type="PANTHER" id="PTHR35802">
    <property type="entry name" value="PROTEASE SYNTHASE AND SPORULATION PROTEIN PAI 2"/>
    <property type="match status" value="1"/>
</dbReference>
<name>A0ABW2YJ68_9GAMM</name>
<dbReference type="InterPro" id="IPR012349">
    <property type="entry name" value="Split_barrel_FMN-bd"/>
</dbReference>
<gene>
    <name evidence="1" type="ORF">ACFQ0E_16440</name>
</gene>
<accession>A0ABW2YJ68</accession>
<dbReference type="Proteomes" id="UP001597110">
    <property type="component" value="Unassembled WGS sequence"/>
</dbReference>